<evidence type="ECO:0000313" key="1">
    <source>
        <dbReference type="EMBL" id="CAJ1372224.1"/>
    </source>
</evidence>
<gene>
    <name evidence="1" type="ORF">EVOR1521_LOCUS2348</name>
</gene>
<evidence type="ECO:0000313" key="2">
    <source>
        <dbReference type="Proteomes" id="UP001178507"/>
    </source>
</evidence>
<reference evidence="1" key="1">
    <citation type="submission" date="2023-08" db="EMBL/GenBank/DDBJ databases">
        <authorList>
            <person name="Chen Y."/>
            <person name="Shah S."/>
            <person name="Dougan E. K."/>
            <person name="Thang M."/>
            <person name="Chan C."/>
        </authorList>
    </citation>
    <scope>NUCLEOTIDE SEQUENCE</scope>
</reference>
<keyword evidence="2" id="KW-1185">Reference proteome</keyword>
<accession>A0AA36MHG3</accession>
<dbReference type="Gene3D" id="3.40.50.300">
    <property type="entry name" value="P-loop containing nucleotide triphosphate hydrolases"/>
    <property type="match status" value="1"/>
</dbReference>
<proteinExistence type="predicted"/>
<protein>
    <submittedName>
        <fullName evidence="1">Uncharacterized protein</fullName>
    </submittedName>
</protein>
<organism evidence="1 2">
    <name type="scientific">Effrenium voratum</name>
    <dbReference type="NCBI Taxonomy" id="2562239"/>
    <lineage>
        <taxon>Eukaryota</taxon>
        <taxon>Sar</taxon>
        <taxon>Alveolata</taxon>
        <taxon>Dinophyceae</taxon>
        <taxon>Suessiales</taxon>
        <taxon>Symbiodiniaceae</taxon>
        <taxon>Effrenium</taxon>
    </lineage>
</organism>
<comment type="caution">
    <text evidence="1">The sequence shown here is derived from an EMBL/GenBank/DDBJ whole genome shotgun (WGS) entry which is preliminary data.</text>
</comment>
<dbReference type="AlphaFoldDB" id="A0AA36MHG3"/>
<dbReference type="InterPro" id="IPR027417">
    <property type="entry name" value="P-loop_NTPase"/>
</dbReference>
<sequence length="221" mass="25720">MSEYFMLRVKHRQFLSFDQWDVHANDIAGIDAILNIDNLSVSFQQYLHHPRNPSRNRQTLYLLGFRRVECNKTRCGGNACICETENPGYPALAYDWERNSSSLLQLAKEHLRSLDAFGLVECFKKSIEAIAPLLGWDLKLALELANKQELHVWKPVMEKARQIRLSRRLSFNGASRKFWREFLHESVGKEILAVNHLDHELLQFAQLEFRSRYGSSCEEAP</sequence>
<dbReference type="Proteomes" id="UP001178507">
    <property type="component" value="Unassembled WGS sequence"/>
</dbReference>
<dbReference type="EMBL" id="CAUJNA010000122">
    <property type="protein sequence ID" value="CAJ1372224.1"/>
    <property type="molecule type" value="Genomic_DNA"/>
</dbReference>
<name>A0AA36MHG3_9DINO</name>